<comment type="caution">
    <text evidence="1">The sequence shown here is derived from an EMBL/GenBank/DDBJ whole genome shotgun (WGS) entry which is preliminary data.</text>
</comment>
<name>A0AAD7V1K7_9FUNG</name>
<dbReference type="EMBL" id="JARTCD010000030">
    <property type="protein sequence ID" value="KAJ8657663.1"/>
    <property type="molecule type" value="Genomic_DNA"/>
</dbReference>
<dbReference type="Proteomes" id="UP001234581">
    <property type="component" value="Unassembled WGS sequence"/>
</dbReference>
<proteinExistence type="predicted"/>
<sequence length="646" mass="73515">MLPPTGVPITIDDPTSNVQLGQLSTNVHDGVEKLVSALDARALWLLNSNQLNAALNDANAMISIAPWSPLGYLHAGNIHVTEKRYESAVAVYDEGLRHVATNDPRYRELIRARAIANNSINRCIDFVSKLPLDVVVCNIVPRLIQGQTSIRIGEQHAYLNVCRTWRKRIAMAEDLTFTVGPTPLTPRGTHQLLDMAPAIKSLVVMQQLRDVVTTLTEGFRFHSLKKLSLHVTSIRLANEVLLSLLSLNRALTHLHVGTAMGRSAKYRLCDIMNVCPNLMAISFPLWDMDMDGASLVYPSIIKLTTNLYMAKDTLSPILRHFPNLKYLRLGYVSNSAMLSVIQQYCPLLQQLFVSAQYQLCVQPRSEIEKRRQVFSENDLVRLIMQHAETLETITMESKYALEAPSMILRSTTTRQVTFKRLREIRYPFNSRKNLLSFLIWIIRNAPHLESIKTVYGTWQACVMRELLRPRRQHRHLKRIGLRADDTDQVNEEQFIQHHIQLDQQSSLKEITLTLDLEQLSSSSWLHLIPRLTRLTHLEIRCDDSHVLDHVVSPFIAEVASKCLALERFTLSSPTLPIAYDDVIGICSHSNLKALVIDAEKLDGDAHSFVRDCQHIQSLHLKLDTFNKEDIDTLRMGSFKLLCTQRR</sequence>
<gene>
    <name evidence="1" type="ORF">O0I10_006729</name>
</gene>
<dbReference type="AlphaFoldDB" id="A0AAD7V1K7"/>
<dbReference type="GeneID" id="83214139"/>
<dbReference type="SUPFAM" id="SSF48452">
    <property type="entry name" value="TPR-like"/>
    <property type="match status" value="1"/>
</dbReference>
<dbReference type="InterPro" id="IPR032675">
    <property type="entry name" value="LRR_dom_sf"/>
</dbReference>
<keyword evidence="2" id="KW-1185">Reference proteome</keyword>
<evidence type="ECO:0000313" key="2">
    <source>
        <dbReference type="Proteomes" id="UP001234581"/>
    </source>
</evidence>
<organism evidence="1 2">
    <name type="scientific">Lichtheimia ornata</name>
    <dbReference type="NCBI Taxonomy" id="688661"/>
    <lineage>
        <taxon>Eukaryota</taxon>
        <taxon>Fungi</taxon>
        <taxon>Fungi incertae sedis</taxon>
        <taxon>Mucoromycota</taxon>
        <taxon>Mucoromycotina</taxon>
        <taxon>Mucoromycetes</taxon>
        <taxon>Mucorales</taxon>
        <taxon>Lichtheimiaceae</taxon>
        <taxon>Lichtheimia</taxon>
    </lineage>
</organism>
<protein>
    <submittedName>
        <fullName evidence="1">Uncharacterized protein</fullName>
    </submittedName>
</protein>
<dbReference type="InterPro" id="IPR011990">
    <property type="entry name" value="TPR-like_helical_dom_sf"/>
</dbReference>
<dbReference type="PANTHER" id="PTHR38926:SF5">
    <property type="entry name" value="F-BOX AND LEUCINE-RICH REPEAT PROTEIN 6"/>
    <property type="match status" value="1"/>
</dbReference>
<dbReference type="SUPFAM" id="SSF52047">
    <property type="entry name" value="RNI-like"/>
    <property type="match status" value="1"/>
</dbReference>
<dbReference type="Gene3D" id="3.80.10.10">
    <property type="entry name" value="Ribonuclease Inhibitor"/>
    <property type="match status" value="2"/>
</dbReference>
<dbReference type="RefSeq" id="XP_058342576.1">
    <property type="nucleotide sequence ID" value="XM_058486754.1"/>
</dbReference>
<dbReference type="Gene3D" id="1.25.40.10">
    <property type="entry name" value="Tetratricopeptide repeat domain"/>
    <property type="match status" value="1"/>
</dbReference>
<dbReference type="PANTHER" id="PTHR38926">
    <property type="entry name" value="F-BOX DOMAIN CONTAINING PROTEIN, EXPRESSED"/>
    <property type="match status" value="1"/>
</dbReference>
<accession>A0AAD7V1K7</accession>
<reference evidence="1 2" key="1">
    <citation type="submission" date="2023-03" db="EMBL/GenBank/DDBJ databases">
        <title>Genome sequence of Lichtheimia ornata CBS 291.66.</title>
        <authorList>
            <person name="Mohabir J.T."/>
            <person name="Shea T.P."/>
            <person name="Kurbessoian T."/>
            <person name="Berby B."/>
            <person name="Fontaine J."/>
            <person name="Livny J."/>
            <person name="Gnirke A."/>
            <person name="Stajich J.E."/>
            <person name="Cuomo C.A."/>
        </authorList>
    </citation>
    <scope>NUCLEOTIDE SEQUENCE [LARGE SCALE GENOMIC DNA]</scope>
    <source>
        <strain evidence="1">CBS 291.66</strain>
    </source>
</reference>
<evidence type="ECO:0000313" key="1">
    <source>
        <dbReference type="EMBL" id="KAJ8657663.1"/>
    </source>
</evidence>